<evidence type="ECO:0000313" key="5">
    <source>
        <dbReference type="Proteomes" id="UP000734854"/>
    </source>
</evidence>
<gene>
    <name evidence="4" type="ORF">ZIOFF_033043</name>
</gene>
<evidence type="ECO:0000256" key="1">
    <source>
        <dbReference type="PROSITE-ProRule" id="PRU00221"/>
    </source>
</evidence>
<feature type="repeat" description="WD" evidence="1">
    <location>
        <begin position="653"/>
        <end position="688"/>
    </location>
</feature>
<dbReference type="SMART" id="SM00320">
    <property type="entry name" value="WD40"/>
    <property type="match status" value="5"/>
</dbReference>
<evidence type="ECO:0000259" key="3">
    <source>
        <dbReference type="Pfam" id="PF20919"/>
    </source>
</evidence>
<dbReference type="InterPro" id="IPR046377">
    <property type="entry name" value="DHU1"/>
</dbReference>
<dbReference type="EMBL" id="JACMSC010000009">
    <property type="protein sequence ID" value="KAG6507692.1"/>
    <property type="molecule type" value="Genomic_DNA"/>
</dbReference>
<name>A0A8J5GHH7_ZINOF</name>
<proteinExistence type="predicted"/>
<keyword evidence="5" id="KW-1185">Reference proteome</keyword>
<dbReference type="InterPro" id="IPR001680">
    <property type="entry name" value="WD40_rpt"/>
</dbReference>
<accession>A0A8J5GHH7</accession>
<organism evidence="4 5">
    <name type="scientific">Zingiber officinale</name>
    <name type="common">Ginger</name>
    <name type="synonym">Amomum zingiber</name>
    <dbReference type="NCBI Taxonomy" id="94328"/>
    <lineage>
        <taxon>Eukaryota</taxon>
        <taxon>Viridiplantae</taxon>
        <taxon>Streptophyta</taxon>
        <taxon>Embryophyta</taxon>
        <taxon>Tracheophyta</taxon>
        <taxon>Spermatophyta</taxon>
        <taxon>Magnoliopsida</taxon>
        <taxon>Liliopsida</taxon>
        <taxon>Zingiberales</taxon>
        <taxon>Zingiberaceae</taxon>
        <taxon>Zingiber</taxon>
    </lineage>
</organism>
<feature type="region of interest" description="Disordered" evidence="2">
    <location>
        <begin position="310"/>
        <end position="329"/>
    </location>
</feature>
<dbReference type="Pfam" id="PF20919">
    <property type="entry name" value="DHU1_N"/>
    <property type="match status" value="2"/>
</dbReference>
<dbReference type="GO" id="GO:0080008">
    <property type="term" value="C:Cul4-RING E3 ubiquitin ligase complex"/>
    <property type="evidence" value="ECO:0007669"/>
    <property type="project" value="InterPro"/>
</dbReference>
<evidence type="ECO:0000256" key="2">
    <source>
        <dbReference type="SAM" id="MobiDB-lite"/>
    </source>
</evidence>
<dbReference type="PANTHER" id="PTHR47201">
    <property type="entry name" value="BNAC09G30780D PROTEIN"/>
    <property type="match status" value="1"/>
</dbReference>
<dbReference type="PANTHER" id="PTHR47201:SF1">
    <property type="entry name" value="PROTEIN DWD HYPERSENSITIVE TO UV-B 1"/>
    <property type="match status" value="1"/>
</dbReference>
<dbReference type="Pfam" id="PF00400">
    <property type="entry name" value="WD40"/>
    <property type="match status" value="1"/>
</dbReference>
<feature type="domain" description="DWD hypersensitive to UV-B 1 N-terminal" evidence="3">
    <location>
        <begin position="6"/>
        <end position="217"/>
    </location>
</feature>
<evidence type="ECO:0000313" key="4">
    <source>
        <dbReference type="EMBL" id="KAG6507692.1"/>
    </source>
</evidence>
<dbReference type="Proteomes" id="UP000734854">
    <property type="component" value="Unassembled WGS sequence"/>
</dbReference>
<protein>
    <recommendedName>
        <fullName evidence="3">DWD hypersensitive to UV-B 1 N-terminal domain-containing protein</fullName>
    </recommendedName>
</protein>
<dbReference type="OrthoDB" id="20669at2759"/>
<dbReference type="AlphaFoldDB" id="A0A8J5GHH7"/>
<keyword evidence="1" id="KW-0853">WD repeat</keyword>
<comment type="caution">
    <text evidence="4">The sequence shown here is derived from an EMBL/GenBank/DDBJ whole genome shotgun (WGS) entry which is preliminary data.</text>
</comment>
<reference evidence="4 5" key="1">
    <citation type="submission" date="2020-08" db="EMBL/GenBank/DDBJ databases">
        <title>Plant Genome Project.</title>
        <authorList>
            <person name="Zhang R.-G."/>
        </authorList>
    </citation>
    <scope>NUCLEOTIDE SEQUENCE [LARGE SCALE GENOMIC DNA]</scope>
    <source>
        <tissue evidence="4">Rhizome</tissue>
    </source>
</reference>
<feature type="domain" description="DWD hypersensitive to UV-B 1 N-terminal" evidence="3">
    <location>
        <begin position="371"/>
        <end position="429"/>
    </location>
</feature>
<dbReference type="GO" id="GO:0071493">
    <property type="term" value="P:cellular response to UV-B"/>
    <property type="evidence" value="ECO:0007669"/>
    <property type="project" value="InterPro"/>
</dbReference>
<feature type="compositionally biased region" description="Low complexity" evidence="2">
    <location>
        <begin position="311"/>
        <end position="329"/>
    </location>
</feature>
<sequence length="844" mass="95282">MASPLSQLEARYLNVCQNQKVIPNSSMVLSLAEARYKKACFGKCILEIYIDHLDSLDIPPLLDTLSGSLSDIDMVNIRQKSSNASLDGENLLLLFQVVNQKLRIVDLINSSSWKDVLRDICQRGMACQILNLRFSPIRKLNMTGKFMELQTLNLDSSVHLTSFHIDCFSCMPKLMRLSMCETRVANLWMTTAALSKLHSLSELRFQNCSCCYDTGPCPTSGGVFGMVNDKKHSNKQQTSSYFGAQCISTENNLKPTIVQSVDNSLNSLFSKNCLLSSNELLESTTEESTDESDPEFSDTFTEFCRQNNPDSVLSPSKHSAPSSTHSSVSSTVPFLVDTMHLGRRLDNSNSFTGYATRGETCHKNDSSMSEVTDSVNFGKTTGNSLENHISSHPSPICFERYYREYIVTSFPHLKVLDNIPIGFVEREQAKIIFMRYFESAPYNRWRNDSIVSILHRREANRAIFSHTFSKVKQPFCRESNHSFLRSLSAAKAGSSTQTLHSISKITSGPNEESKSFRPRQFEYHPTDPRLMAFGTLDGELIVINHESEKLVGYLPSVGTLNSILALCWLKKHPTMILAGSDNGSLQLNDVCKMPSKVTDQYHSQNASIHTFHEFQQLTSVHVNSTDDYFLASGYSNHVALYDMGSGRRLQIFKDLHKEHINVVKFAHHSPSLFATASFDKEIKMWDLRLGTSQPCYTASSSRGNVMLCFSPDDYYLLTSSVDNEVRQLLAVDGRLHTSFDIPFTGNSQNYTRSYYINGRDYIISGSCEEHVVRICCARTGRRLRDVYLEGRGSRNSMYIQSLRGDPFRDFHMSILAAYWRPSKFEIIKVNLLQSEECPRESTSV</sequence>
<dbReference type="InterPro" id="IPR048514">
    <property type="entry name" value="DHU1_N"/>
</dbReference>
<dbReference type="PROSITE" id="PS50082">
    <property type="entry name" value="WD_REPEATS_2"/>
    <property type="match status" value="1"/>
</dbReference>